<dbReference type="InterPro" id="IPR001179">
    <property type="entry name" value="PPIase_FKBP_dom"/>
</dbReference>
<dbReference type="Gene3D" id="3.10.50.40">
    <property type="match status" value="1"/>
</dbReference>
<dbReference type="EMBL" id="VSWD01000014">
    <property type="protein sequence ID" value="KAK3083369.1"/>
    <property type="molecule type" value="Genomic_DNA"/>
</dbReference>
<dbReference type="PROSITE" id="PS50059">
    <property type="entry name" value="FKBP_PPIASE"/>
    <property type="match status" value="1"/>
</dbReference>
<dbReference type="GO" id="GO:0003755">
    <property type="term" value="F:peptidyl-prolyl cis-trans isomerase activity"/>
    <property type="evidence" value="ECO:0007669"/>
    <property type="project" value="UniProtKB-KW"/>
</dbReference>
<dbReference type="PANTHER" id="PTHR45779">
    <property type="entry name" value="PEPTIDYLPROLYL ISOMERASE"/>
    <property type="match status" value="1"/>
</dbReference>
<evidence type="ECO:0000256" key="5">
    <source>
        <dbReference type="PROSITE-ProRule" id="PRU00277"/>
    </source>
</evidence>
<accession>A0AA88XDU6</accession>
<keyword evidence="6" id="KW-0732">Signal</keyword>
<evidence type="ECO:0000256" key="1">
    <source>
        <dbReference type="ARBA" id="ARBA00000971"/>
    </source>
</evidence>
<dbReference type="InterPro" id="IPR044609">
    <property type="entry name" value="FKBP2/11"/>
</dbReference>
<keyword evidence="9" id="KW-1185">Reference proteome</keyword>
<organism evidence="8 9">
    <name type="scientific">Pinctada imbricata</name>
    <name type="common">Atlantic pearl-oyster</name>
    <name type="synonym">Pinctada martensii</name>
    <dbReference type="NCBI Taxonomy" id="66713"/>
    <lineage>
        <taxon>Eukaryota</taxon>
        <taxon>Metazoa</taxon>
        <taxon>Spiralia</taxon>
        <taxon>Lophotrochozoa</taxon>
        <taxon>Mollusca</taxon>
        <taxon>Bivalvia</taxon>
        <taxon>Autobranchia</taxon>
        <taxon>Pteriomorphia</taxon>
        <taxon>Pterioida</taxon>
        <taxon>Pterioidea</taxon>
        <taxon>Pteriidae</taxon>
        <taxon>Pinctada</taxon>
    </lineage>
</organism>
<feature type="chain" id="PRO_5041633716" description="peptidylprolyl isomerase" evidence="6">
    <location>
        <begin position="22"/>
        <end position="134"/>
    </location>
</feature>
<reference evidence="8" key="1">
    <citation type="submission" date="2019-08" db="EMBL/GenBank/DDBJ databases">
        <title>The improved chromosome-level genome for the pearl oyster Pinctada fucata martensii using PacBio sequencing and Hi-C.</title>
        <authorList>
            <person name="Zheng Z."/>
        </authorList>
    </citation>
    <scope>NUCLEOTIDE SEQUENCE</scope>
    <source>
        <strain evidence="8">ZZ-2019</strain>
        <tissue evidence="8">Adductor muscle</tissue>
    </source>
</reference>
<keyword evidence="4 5" id="KW-0413">Isomerase</keyword>
<dbReference type="InterPro" id="IPR046357">
    <property type="entry name" value="PPIase_dom_sf"/>
</dbReference>
<dbReference type="GO" id="GO:0005783">
    <property type="term" value="C:endoplasmic reticulum"/>
    <property type="evidence" value="ECO:0007669"/>
    <property type="project" value="TreeGrafter"/>
</dbReference>
<evidence type="ECO:0000256" key="3">
    <source>
        <dbReference type="ARBA" id="ARBA00023110"/>
    </source>
</evidence>
<proteinExistence type="predicted"/>
<keyword evidence="3 5" id="KW-0697">Rotamase</keyword>
<evidence type="ECO:0000256" key="2">
    <source>
        <dbReference type="ARBA" id="ARBA00013194"/>
    </source>
</evidence>
<sequence>MIWKNFFIVLLSSATLAQCFAETELKIEVTRKADDCERVTEEKDLLYVHYTSFLENGTKIESSYDRGQPMYLPLGRGKIIKGLNDALVGMCIGEIRKITVPPHLAYGNEGYKDDNSMLVNCLRCFFFFKIKNCV</sequence>
<protein>
    <recommendedName>
        <fullName evidence="2 5">peptidylprolyl isomerase</fullName>
        <ecNumber evidence="2 5">5.2.1.8</ecNumber>
    </recommendedName>
</protein>
<evidence type="ECO:0000313" key="9">
    <source>
        <dbReference type="Proteomes" id="UP001186944"/>
    </source>
</evidence>
<dbReference type="SUPFAM" id="SSF54534">
    <property type="entry name" value="FKBP-like"/>
    <property type="match status" value="1"/>
</dbReference>
<dbReference type="Proteomes" id="UP001186944">
    <property type="component" value="Unassembled WGS sequence"/>
</dbReference>
<name>A0AA88XDU6_PINIB</name>
<dbReference type="PANTHER" id="PTHR45779:SF7">
    <property type="entry name" value="PEPTIDYLPROLYL ISOMERASE"/>
    <property type="match status" value="1"/>
</dbReference>
<dbReference type="AlphaFoldDB" id="A0AA88XDU6"/>
<gene>
    <name evidence="8" type="ORF">FSP39_020902</name>
</gene>
<dbReference type="Pfam" id="PF00254">
    <property type="entry name" value="FKBP_C"/>
    <property type="match status" value="1"/>
</dbReference>
<feature type="signal peptide" evidence="6">
    <location>
        <begin position="1"/>
        <end position="21"/>
    </location>
</feature>
<evidence type="ECO:0000256" key="6">
    <source>
        <dbReference type="SAM" id="SignalP"/>
    </source>
</evidence>
<feature type="domain" description="PPIase FKBP-type" evidence="7">
    <location>
        <begin position="43"/>
        <end position="119"/>
    </location>
</feature>
<dbReference type="EC" id="5.2.1.8" evidence="2 5"/>
<comment type="caution">
    <text evidence="8">The sequence shown here is derived from an EMBL/GenBank/DDBJ whole genome shotgun (WGS) entry which is preliminary data.</text>
</comment>
<evidence type="ECO:0000259" key="7">
    <source>
        <dbReference type="PROSITE" id="PS50059"/>
    </source>
</evidence>
<evidence type="ECO:0000256" key="4">
    <source>
        <dbReference type="ARBA" id="ARBA00023235"/>
    </source>
</evidence>
<evidence type="ECO:0000313" key="8">
    <source>
        <dbReference type="EMBL" id="KAK3083369.1"/>
    </source>
</evidence>
<comment type="catalytic activity">
    <reaction evidence="1 5">
        <text>[protein]-peptidylproline (omega=180) = [protein]-peptidylproline (omega=0)</text>
        <dbReference type="Rhea" id="RHEA:16237"/>
        <dbReference type="Rhea" id="RHEA-COMP:10747"/>
        <dbReference type="Rhea" id="RHEA-COMP:10748"/>
        <dbReference type="ChEBI" id="CHEBI:83833"/>
        <dbReference type="ChEBI" id="CHEBI:83834"/>
        <dbReference type="EC" id="5.2.1.8"/>
    </reaction>
</comment>